<proteinExistence type="predicted"/>
<gene>
    <name evidence="2" type="ORF">ACFSL4_29725</name>
</gene>
<comment type="caution">
    <text evidence="2">The sequence shown here is derived from an EMBL/GenBank/DDBJ whole genome shotgun (WGS) entry which is preliminary data.</text>
</comment>
<dbReference type="PANTHER" id="PTHR33627:SF1">
    <property type="entry name" value="TRANSPOSASE"/>
    <property type="match status" value="1"/>
</dbReference>
<name>A0ABW4IZK6_9ACTN</name>
<accession>A0ABW4IZK6</accession>
<dbReference type="Pfam" id="PF13546">
    <property type="entry name" value="DDE_5"/>
    <property type="match status" value="1"/>
</dbReference>
<sequence length="397" mass="43670">MNARVVSSHRIREGAHDVTDPGDEFSAALFASLRRSDQRLRARHYLSGLLAAKGRKTIRNIATLVGGAAAEQSLHHFISNSTWDWLPIRQALADHVTRVLAPRAWVVRPLFIPKAGEYSVGVERQFVPGSGQVLNGQLAFGAWAATEGTSVPVQWRLHLPESWLGNARRRRRAEIPDSVQAETPDECTTATALTALGRWEVPTRPVVLDTHVTDLGRGIRPFVDAQVPLLSRVNGRTPLIVADRAMPGYRAGAIPARHIMESVQGLRRPLEAARGPVRRTTLVAAVRVRLPRPYSGPELLLIGEWHERGKAPTALWLAAPATAPVGDLVRLTWLAQRAAQDEKQISEQVGVRDFEGRSFRGWHRHMTLASVAHAVSVLAAGADESDEQRFRALRPSA</sequence>
<evidence type="ECO:0000259" key="1">
    <source>
        <dbReference type="Pfam" id="PF13546"/>
    </source>
</evidence>
<dbReference type="RefSeq" id="WP_381089577.1">
    <property type="nucleotide sequence ID" value="NZ_JBHUDX010000090.1"/>
</dbReference>
<feature type="domain" description="Transposase IS701-like DDE" evidence="1">
    <location>
        <begin position="29"/>
        <end position="211"/>
    </location>
</feature>
<reference evidence="3" key="1">
    <citation type="journal article" date="2019" name="Int. J. Syst. Evol. Microbiol.">
        <title>The Global Catalogue of Microorganisms (GCM) 10K type strain sequencing project: providing services to taxonomists for standard genome sequencing and annotation.</title>
        <authorList>
            <consortium name="The Broad Institute Genomics Platform"/>
            <consortium name="The Broad Institute Genome Sequencing Center for Infectious Disease"/>
            <person name="Wu L."/>
            <person name="Ma J."/>
        </authorList>
    </citation>
    <scope>NUCLEOTIDE SEQUENCE [LARGE SCALE GENOMIC DNA]</scope>
    <source>
        <strain evidence="3">CGMCC 1.12470</strain>
    </source>
</reference>
<dbReference type="Proteomes" id="UP001597261">
    <property type="component" value="Unassembled WGS sequence"/>
</dbReference>
<organism evidence="2 3">
    <name type="scientific">Streptomyces caeni</name>
    <dbReference type="NCBI Taxonomy" id="2307231"/>
    <lineage>
        <taxon>Bacteria</taxon>
        <taxon>Bacillati</taxon>
        <taxon>Actinomycetota</taxon>
        <taxon>Actinomycetes</taxon>
        <taxon>Kitasatosporales</taxon>
        <taxon>Streptomycetaceae</taxon>
        <taxon>Streptomyces</taxon>
    </lineage>
</organism>
<dbReference type="PANTHER" id="PTHR33627">
    <property type="entry name" value="TRANSPOSASE"/>
    <property type="match status" value="1"/>
</dbReference>
<dbReference type="InterPro" id="IPR038721">
    <property type="entry name" value="IS701-like_DDE_dom"/>
</dbReference>
<dbReference type="EMBL" id="JBHUDX010000090">
    <property type="protein sequence ID" value="MFD1662257.1"/>
    <property type="molecule type" value="Genomic_DNA"/>
</dbReference>
<protein>
    <submittedName>
        <fullName evidence="2">IS701 family transposase</fullName>
    </submittedName>
</protein>
<evidence type="ECO:0000313" key="2">
    <source>
        <dbReference type="EMBL" id="MFD1662257.1"/>
    </source>
</evidence>
<evidence type="ECO:0000313" key="3">
    <source>
        <dbReference type="Proteomes" id="UP001597261"/>
    </source>
</evidence>
<dbReference type="InterPro" id="IPR039365">
    <property type="entry name" value="IS701-like"/>
</dbReference>
<keyword evidence="3" id="KW-1185">Reference proteome</keyword>